<organism evidence="2 3">
    <name type="scientific">Zizania palustris</name>
    <name type="common">Northern wild rice</name>
    <dbReference type="NCBI Taxonomy" id="103762"/>
    <lineage>
        <taxon>Eukaryota</taxon>
        <taxon>Viridiplantae</taxon>
        <taxon>Streptophyta</taxon>
        <taxon>Embryophyta</taxon>
        <taxon>Tracheophyta</taxon>
        <taxon>Spermatophyta</taxon>
        <taxon>Magnoliopsida</taxon>
        <taxon>Liliopsida</taxon>
        <taxon>Poales</taxon>
        <taxon>Poaceae</taxon>
        <taxon>BOP clade</taxon>
        <taxon>Oryzoideae</taxon>
        <taxon>Oryzeae</taxon>
        <taxon>Zizaniinae</taxon>
        <taxon>Zizania</taxon>
    </lineage>
</organism>
<feature type="signal peptide" evidence="1">
    <location>
        <begin position="1"/>
        <end position="26"/>
    </location>
</feature>
<feature type="chain" id="PRO_5035235252" evidence="1">
    <location>
        <begin position="27"/>
        <end position="92"/>
    </location>
</feature>
<gene>
    <name evidence="2" type="ORF">GUJ93_ZPchr0006g41691</name>
</gene>
<evidence type="ECO:0000256" key="1">
    <source>
        <dbReference type="SAM" id="SignalP"/>
    </source>
</evidence>
<keyword evidence="1" id="KW-0732">Signal</keyword>
<evidence type="ECO:0000313" key="2">
    <source>
        <dbReference type="EMBL" id="KAG8075188.1"/>
    </source>
</evidence>
<reference evidence="2" key="2">
    <citation type="submission" date="2021-02" db="EMBL/GenBank/DDBJ databases">
        <authorList>
            <person name="Kimball J.A."/>
            <person name="Haas M.W."/>
            <person name="Macchietto M."/>
            <person name="Kono T."/>
            <person name="Duquette J."/>
            <person name="Shao M."/>
        </authorList>
    </citation>
    <scope>NUCLEOTIDE SEQUENCE</scope>
    <source>
        <tissue evidence="2">Fresh leaf tissue</tissue>
    </source>
</reference>
<dbReference type="OrthoDB" id="687839at2759"/>
<evidence type="ECO:0000313" key="3">
    <source>
        <dbReference type="Proteomes" id="UP000729402"/>
    </source>
</evidence>
<dbReference type="AlphaFoldDB" id="A0A8J5T8F4"/>
<proteinExistence type="predicted"/>
<reference evidence="2" key="1">
    <citation type="journal article" date="2021" name="bioRxiv">
        <title>Whole Genome Assembly and Annotation of Northern Wild Rice, Zizania palustris L., Supports a Whole Genome Duplication in the Zizania Genus.</title>
        <authorList>
            <person name="Haas M."/>
            <person name="Kono T."/>
            <person name="Macchietto M."/>
            <person name="Millas R."/>
            <person name="McGilp L."/>
            <person name="Shao M."/>
            <person name="Duquette J."/>
            <person name="Hirsch C.N."/>
            <person name="Kimball J."/>
        </authorList>
    </citation>
    <scope>NUCLEOTIDE SEQUENCE</scope>
    <source>
        <tissue evidence="2">Fresh leaf tissue</tissue>
    </source>
</reference>
<dbReference type="EMBL" id="JAAALK010000283">
    <property type="protein sequence ID" value="KAG8075188.1"/>
    <property type="molecule type" value="Genomic_DNA"/>
</dbReference>
<name>A0A8J5T8F4_ZIZPA</name>
<accession>A0A8J5T8F4</accession>
<comment type="caution">
    <text evidence="2">The sequence shown here is derived from an EMBL/GenBank/DDBJ whole genome shotgun (WGS) entry which is preliminary data.</text>
</comment>
<sequence>MEQHKLRFFTLLVVLCLVLASTVADARLLKLAGKDDVALVVEAPAVDIQTVVGSTERDGGESDAGSLWRGFVVTIDMLRGIKDSGPSPGAGH</sequence>
<protein>
    <submittedName>
        <fullName evidence="2">Uncharacterized protein</fullName>
    </submittedName>
</protein>
<keyword evidence="3" id="KW-1185">Reference proteome</keyword>
<dbReference type="Proteomes" id="UP000729402">
    <property type="component" value="Unassembled WGS sequence"/>
</dbReference>